<gene>
    <name evidence="12" type="primary">Aste57867_22170</name>
    <name evidence="11" type="ORF">As57867_022101</name>
    <name evidence="12" type="ORF">ASTE57867_22170</name>
</gene>
<organism evidence="12 13">
    <name type="scientific">Aphanomyces stellatus</name>
    <dbReference type="NCBI Taxonomy" id="120398"/>
    <lineage>
        <taxon>Eukaryota</taxon>
        <taxon>Sar</taxon>
        <taxon>Stramenopiles</taxon>
        <taxon>Oomycota</taxon>
        <taxon>Saprolegniomycetes</taxon>
        <taxon>Saprolegniales</taxon>
        <taxon>Verrucalvaceae</taxon>
        <taxon>Aphanomyces</taxon>
    </lineage>
</organism>
<dbReference type="GO" id="GO:0005634">
    <property type="term" value="C:nucleus"/>
    <property type="evidence" value="ECO:0007669"/>
    <property type="project" value="UniProtKB-SubCell"/>
</dbReference>
<dbReference type="GO" id="GO:0046983">
    <property type="term" value="F:protein dimerization activity"/>
    <property type="evidence" value="ECO:0007669"/>
    <property type="project" value="InterPro"/>
</dbReference>
<evidence type="ECO:0000256" key="4">
    <source>
        <dbReference type="ARBA" id="ARBA00022833"/>
    </source>
</evidence>
<dbReference type="GO" id="GO:0003677">
    <property type="term" value="F:DNA binding"/>
    <property type="evidence" value="ECO:0007669"/>
    <property type="project" value="UniProtKB-KW"/>
</dbReference>
<comment type="subcellular location">
    <subcellularLocation>
        <location evidence="1">Nucleus</location>
    </subcellularLocation>
</comment>
<keyword evidence="3 9" id="KW-0863">Zinc-finger</keyword>
<protein>
    <submittedName>
        <fullName evidence="12">Aste57867_22170 protein</fullName>
    </submittedName>
</protein>
<keyword evidence="5" id="KW-0805">Transcription regulation</keyword>
<evidence type="ECO:0000256" key="7">
    <source>
        <dbReference type="ARBA" id="ARBA00023163"/>
    </source>
</evidence>
<evidence type="ECO:0000256" key="9">
    <source>
        <dbReference type="PROSITE-ProRule" id="PRU00027"/>
    </source>
</evidence>
<dbReference type="Pfam" id="PF04937">
    <property type="entry name" value="DUF659"/>
    <property type="match status" value="1"/>
</dbReference>
<keyword evidence="8" id="KW-0539">Nucleus</keyword>
<dbReference type="SUPFAM" id="SSF53098">
    <property type="entry name" value="Ribonuclease H-like"/>
    <property type="match status" value="1"/>
</dbReference>
<keyword evidence="2" id="KW-0479">Metal-binding</keyword>
<dbReference type="PROSITE" id="PS50808">
    <property type="entry name" value="ZF_BED"/>
    <property type="match status" value="1"/>
</dbReference>
<reference evidence="12 13" key="1">
    <citation type="submission" date="2019-03" db="EMBL/GenBank/DDBJ databases">
        <authorList>
            <person name="Gaulin E."/>
            <person name="Dumas B."/>
        </authorList>
    </citation>
    <scope>NUCLEOTIDE SEQUENCE [LARGE SCALE GENOMIC DNA]</scope>
    <source>
        <strain evidence="12">CBS 568.67</strain>
    </source>
</reference>
<evidence type="ECO:0000313" key="13">
    <source>
        <dbReference type="Proteomes" id="UP000332933"/>
    </source>
</evidence>
<accession>A0A485LKT8</accession>
<dbReference type="PANTHER" id="PTHR46481">
    <property type="entry name" value="ZINC FINGER BED DOMAIN-CONTAINING PROTEIN 4"/>
    <property type="match status" value="1"/>
</dbReference>
<dbReference type="EMBL" id="VJMH01007019">
    <property type="protein sequence ID" value="KAF0686016.1"/>
    <property type="molecule type" value="Genomic_DNA"/>
</dbReference>
<evidence type="ECO:0000256" key="5">
    <source>
        <dbReference type="ARBA" id="ARBA00023015"/>
    </source>
</evidence>
<evidence type="ECO:0000256" key="3">
    <source>
        <dbReference type="ARBA" id="ARBA00022771"/>
    </source>
</evidence>
<keyword evidence="13" id="KW-1185">Reference proteome</keyword>
<evidence type="ECO:0000256" key="1">
    <source>
        <dbReference type="ARBA" id="ARBA00004123"/>
    </source>
</evidence>
<keyword evidence="4" id="KW-0862">Zinc</keyword>
<dbReference type="InterPro" id="IPR008906">
    <property type="entry name" value="HATC_C_dom"/>
</dbReference>
<dbReference type="GO" id="GO:0008270">
    <property type="term" value="F:zinc ion binding"/>
    <property type="evidence" value="ECO:0007669"/>
    <property type="project" value="UniProtKB-KW"/>
</dbReference>
<dbReference type="PANTHER" id="PTHR46481:SF10">
    <property type="entry name" value="ZINC FINGER BED DOMAIN-CONTAINING PROTEIN 39"/>
    <property type="match status" value="1"/>
</dbReference>
<keyword evidence="7" id="KW-0804">Transcription</keyword>
<evidence type="ECO:0000313" key="12">
    <source>
        <dbReference type="EMBL" id="VFT98837.1"/>
    </source>
</evidence>
<dbReference type="Proteomes" id="UP000332933">
    <property type="component" value="Unassembled WGS sequence"/>
</dbReference>
<evidence type="ECO:0000259" key="10">
    <source>
        <dbReference type="PROSITE" id="PS50808"/>
    </source>
</evidence>
<feature type="domain" description="BED-type" evidence="10">
    <location>
        <begin position="3"/>
        <end position="52"/>
    </location>
</feature>
<dbReference type="InterPro" id="IPR012337">
    <property type="entry name" value="RNaseH-like_sf"/>
</dbReference>
<sequence>MPRPPDSVWAHFRRDDAQRRAICKFCHHNMVGLVTRMRVHLSKRCPECPASVRADMLASDDGSKKGSAAAAAAAFLSLDHVTPNSIKMQSVVSSDMKQKKRKSYSTDLTDKHDVQSYVSKAIMGAGLPVTVIEDPSFQRLLKRLAPSYQPCTTTALISSQLDTEYHEIQARVRADINDTASICLGVESWSLLHNRSVLSYMVYAPTPSVYTFEGTREHVHSSDMLFQRMEAVLLSIGLERVSTLVVDGSASMKDASDLLVAKYQHLTILPSCAHAFDALMQELLRLPVFHSLWSVCKQITTYFGQNHLHKARFSRVAAELNIEDVPFGLVDADESHPASVLACVWALERYRHVFDVLLAEDFGALDTLDLTLREKLSNLAWWGNVATFKAVLAPFVDVLDAMDADFCSLATFYYKFTLLWNHVQTFPSMPPDCTRLVGKHWAKMRHPAMYTAFLLDPRFPPSSLGNDEMQEALSCLKQLSTPTLFANLISELTRYTGRCTGVFADDAVWESAKHCSPLHWWKGFLGSSCPHLQAVAIRVLCFPASSGISHAKRTKLDAVDAANAAVMNDDQANKAAYVYLNMNMNTELKAGAPFVSKALCI</sequence>
<dbReference type="InterPro" id="IPR003656">
    <property type="entry name" value="Znf_BED"/>
</dbReference>
<evidence type="ECO:0000256" key="8">
    <source>
        <dbReference type="ARBA" id="ARBA00023242"/>
    </source>
</evidence>
<evidence type="ECO:0000256" key="2">
    <source>
        <dbReference type="ARBA" id="ARBA00022723"/>
    </source>
</evidence>
<reference evidence="11" key="2">
    <citation type="submission" date="2019-06" db="EMBL/GenBank/DDBJ databases">
        <title>Genomics analysis of Aphanomyces spp. identifies a new class of oomycete effector associated with host adaptation.</title>
        <authorList>
            <person name="Gaulin E."/>
        </authorList>
    </citation>
    <scope>NUCLEOTIDE SEQUENCE</scope>
    <source>
        <strain evidence="11">CBS 578.67</strain>
    </source>
</reference>
<dbReference type="InterPro" id="IPR052035">
    <property type="entry name" value="ZnF_BED_domain_contain"/>
</dbReference>
<dbReference type="InterPro" id="IPR007021">
    <property type="entry name" value="DUF659"/>
</dbReference>
<dbReference type="Pfam" id="PF02892">
    <property type="entry name" value="zf-BED"/>
    <property type="match status" value="1"/>
</dbReference>
<dbReference type="Pfam" id="PF05699">
    <property type="entry name" value="Dimer_Tnp_hAT"/>
    <property type="match status" value="1"/>
</dbReference>
<dbReference type="AlphaFoldDB" id="A0A485LKT8"/>
<proteinExistence type="predicted"/>
<keyword evidence="6" id="KW-0238">DNA-binding</keyword>
<dbReference type="OrthoDB" id="4951847at2759"/>
<dbReference type="EMBL" id="CAADRA010007045">
    <property type="protein sequence ID" value="VFT98837.1"/>
    <property type="molecule type" value="Genomic_DNA"/>
</dbReference>
<evidence type="ECO:0000313" key="11">
    <source>
        <dbReference type="EMBL" id="KAF0686016.1"/>
    </source>
</evidence>
<evidence type="ECO:0000256" key="6">
    <source>
        <dbReference type="ARBA" id="ARBA00023125"/>
    </source>
</evidence>
<name>A0A485LKT8_9STRA</name>